<comment type="caution">
    <text evidence="3">The sequence shown here is derived from an EMBL/GenBank/DDBJ whole genome shotgun (WGS) entry which is preliminary data.</text>
</comment>
<reference evidence="3 4" key="1">
    <citation type="submission" date="2018-10" db="EMBL/GenBank/DDBJ databases">
        <title>Genomic Encyclopedia of Type Strains, Phase IV (KMG-IV): sequencing the most valuable type-strain genomes for metagenomic binning, comparative biology and taxonomic classification.</title>
        <authorList>
            <person name="Goeker M."/>
        </authorList>
    </citation>
    <scope>NUCLEOTIDE SEQUENCE [LARGE SCALE GENOMIC DNA]</scope>
    <source>
        <strain evidence="3 4">DSM 26916</strain>
    </source>
</reference>
<dbReference type="InterPro" id="IPR025178">
    <property type="entry name" value="Lnb_N"/>
</dbReference>
<evidence type="ECO:0000313" key="3">
    <source>
        <dbReference type="EMBL" id="RLJ68263.1"/>
    </source>
</evidence>
<dbReference type="EMBL" id="RCCI01000004">
    <property type="protein sequence ID" value="RLJ68263.1"/>
    <property type="molecule type" value="Genomic_DNA"/>
</dbReference>
<keyword evidence="4" id="KW-1185">Reference proteome</keyword>
<sequence>MKRLAIFGTTVLLGLWVVASGLWGTLALFFTGPQNPLLRQGLAGAFAIASLVTLIALLMRRWRRNALLAHLALFAALLAWWQTIKPSNTRDWQTNVAVLPYATIEGEQVTVHNIRNFDYRSETDYTPAYYDKRFDLRKLEGVDIVAVYWMGPAIAHVFVSFAFAGGEHLAASIETRTEKGEGYSTLKGFFRQYELYYVVADERDVIRLRTNYRHDPPEDVYVFRMQGPLENGRRLFLSYMEKLNKLRAEPEFYNTLTTNCTTNIWFHSLVNPLHLAFSWKILASGYVPEYLYDTGRLDRNVPFEELQRRAYVNPRAHAADKAADFSRRIRAEGADDMNKTRTGS</sequence>
<dbReference type="OrthoDB" id="274718at2"/>
<dbReference type="RefSeq" id="WP_121240178.1">
    <property type="nucleotide sequence ID" value="NZ_BHVV01000001.1"/>
</dbReference>
<proteinExistence type="predicted"/>
<evidence type="ECO:0000313" key="4">
    <source>
        <dbReference type="Proteomes" id="UP000268908"/>
    </source>
</evidence>
<evidence type="ECO:0000259" key="2">
    <source>
        <dbReference type="Pfam" id="PF13387"/>
    </source>
</evidence>
<keyword evidence="1" id="KW-0472">Membrane</keyword>
<keyword evidence="1" id="KW-1133">Transmembrane helix</keyword>
<name>A0A497XJZ2_9PROT</name>
<dbReference type="Proteomes" id="UP000268908">
    <property type="component" value="Unassembled WGS sequence"/>
</dbReference>
<feature type="transmembrane region" description="Helical" evidence="1">
    <location>
        <begin position="146"/>
        <end position="166"/>
    </location>
</feature>
<protein>
    <submittedName>
        <fullName evidence="3">Uncharacterized protein DUF4105</fullName>
    </submittedName>
</protein>
<feature type="domain" description="Lnb N-terminal periplasmic" evidence="2">
    <location>
        <begin position="126"/>
        <end position="272"/>
    </location>
</feature>
<evidence type="ECO:0000256" key="1">
    <source>
        <dbReference type="SAM" id="Phobius"/>
    </source>
</evidence>
<dbReference type="AlphaFoldDB" id="A0A497XJZ2"/>
<gene>
    <name evidence="3" type="ORF">DFR35_0817</name>
</gene>
<feature type="transmembrane region" description="Helical" evidence="1">
    <location>
        <begin position="37"/>
        <end position="59"/>
    </location>
</feature>
<accession>A0A497XJZ2</accession>
<keyword evidence="1" id="KW-0812">Transmembrane</keyword>
<dbReference type="Pfam" id="PF13387">
    <property type="entry name" value="Lnb_N"/>
    <property type="match status" value="1"/>
</dbReference>
<organism evidence="3 4">
    <name type="scientific">Sulfurisoma sediminicola</name>
    <dbReference type="NCBI Taxonomy" id="1381557"/>
    <lineage>
        <taxon>Bacteria</taxon>
        <taxon>Pseudomonadati</taxon>
        <taxon>Pseudomonadota</taxon>
        <taxon>Betaproteobacteria</taxon>
        <taxon>Nitrosomonadales</taxon>
        <taxon>Sterolibacteriaceae</taxon>
        <taxon>Sulfurisoma</taxon>
    </lineage>
</organism>
<feature type="transmembrane region" description="Helical" evidence="1">
    <location>
        <begin position="66"/>
        <end position="84"/>
    </location>
</feature>